<dbReference type="PANTHER" id="PTHR46889:SF5">
    <property type="entry name" value="INTEGRASE PROTEIN"/>
    <property type="match status" value="1"/>
</dbReference>
<dbReference type="InterPro" id="IPR050900">
    <property type="entry name" value="Transposase_IS3/IS150/IS904"/>
</dbReference>
<proteinExistence type="predicted"/>
<protein>
    <submittedName>
        <fullName evidence="3">IS3 family transposase</fullName>
    </submittedName>
</protein>
<dbReference type="InterPro" id="IPR036397">
    <property type="entry name" value="RNaseH_sf"/>
</dbReference>
<dbReference type="PANTHER" id="PTHR46889">
    <property type="entry name" value="TRANSPOSASE INSF FOR INSERTION SEQUENCE IS3B-RELATED"/>
    <property type="match status" value="1"/>
</dbReference>
<accession>A0A5P0ZS72</accession>
<dbReference type="Pfam" id="PF13333">
    <property type="entry name" value="rve_2"/>
    <property type="match status" value="1"/>
</dbReference>
<organism evidence="3 4">
    <name type="scientific">Companilactobacillus halodurans</name>
    <dbReference type="NCBI Taxonomy" id="2584183"/>
    <lineage>
        <taxon>Bacteria</taxon>
        <taxon>Bacillati</taxon>
        <taxon>Bacillota</taxon>
        <taxon>Bacilli</taxon>
        <taxon>Lactobacillales</taxon>
        <taxon>Lactobacillaceae</taxon>
        <taxon>Companilactobacillus</taxon>
    </lineage>
</organism>
<evidence type="ECO:0000259" key="2">
    <source>
        <dbReference type="PROSITE" id="PS50994"/>
    </source>
</evidence>
<dbReference type="InterPro" id="IPR048020">
    <property type="entry name" value="Transpos_IS3"/>
</dbReference>
<dbReference type="Proteomes" id="UP000414364">
    <property type="component" value="Unassembled WGS sequence"/>
</dbReference>
<dbReference type="EMBL" id="VDFP01000054">
    <property type="protein sequence ID" value="MQS77078.1"/>
    <property type="molecule type" value="Genomic_DNA"/>
</dbReference>
<dbReference type="Gene3D" id="3.30.420.10">
    <property type="entry name" value="Ribonuclease H-like superfamily/Ribonuclease H"/>
    <property type="match status" value="1"/>
</dbReference>
<dbReference type="GO" id="GO:0003676">
    <property type="term" value="F:nucleic acid binding"/>
    <property type="evidence" value="ECO:0007669"/>
    <property type="project" value="InterPro"/>
</dbReference>
<sequence>MREKECPQTEKYQVIKELTQEVNSDNDQPYNIGYLCTYTGISRSSYYKWLNHGLSQRQIDDQAVVKYMIELEEQHNYIYGVESLTMYVNKNTKYHVGHNKVRRLMAENEIKASIRVKKHDRHEEHKEQLSANLLYDADKGHNFHPDEANHIWVTDCSELRYGLRNQYRLRLSAIKDLYDHSIIAWQVAETETSVLVTDTIRLALENTNAIKPAILHSNQGSSYTSGEYNTFLAGHGINHSMSRAGTPGDNSPIESFWSHMKDEFFAFRTAQSKSELLAQINEFIRWYNFERLQVTLNGMTPIEYRNHAVQECA</sequence>
<feature type="domain" description="Integrase catalytic" evidence="2">
    <location>
        <begin position="141"/>
        <end position="309"/>
    </location>
</feature>
<evidence type="ECO:0000313" key="3">
    <source>
        <dbReference type="EMBL" id="MQS77078.1"/>
    </source>
</evidence>
<dbReference type="PROSITE" id="PS50994">
    <property type="entry name" value="INTEGRASE"/>
    <property type="match status" value="1"/>
</dbReference>
<gene>
    <name evidence="3" type="ORF">FHL06_12165</name>
</gene>
<dbReference type="InterPro" id="IPR001584">
    <property type="entry name" value="Integrase_cat-core"/>
</dbReference>
<name>A0A5P0ZS72_9LACO</name>
<dbReference type="InterPro" id="IPR012337">
    <property type="entry name" value="RNaseH-like_sf"/>
</dbReference>
<comment type="caution">
    <text evidence="3">The sequence shown here is derived from an EMBL/GenBank/DDBJ whole genome shotgun (WGS) entry which is preliminary data.</text>
</comment>
<comment type="function">
    <text evidence="1">Involved in the transposition of the insertion sequence.</text>
</comment>
<dbReference type="Pfam" id="PF13276">
    <property type="entry name" value="HTH_21"/>
    <property type="match status" value="1"/>
</dbReference>
<dbReference type="NCBIfam" id="NF033516">
    <property type="entry name" value="transpos_IS3"/>
    <property type="match status" value="1"/>
</dbReference>
<dbReference type="SUPFAM" id="SSF53098">
    <property type="entry name" value="Ribonuclease H-like"/>
    <property type="match status" value="1"/>
</dbReference>
<dbReference type="GO" id="GO:0015074">
    <property type="term" value="P:DNA integration"/>
    <property type="evidence" value="ECO:0007669"/>
    <property type="project" value="InterPro"/>
</dbReference>
<evidence type="ECO:0000256" key="1">
    <source>
        <dbReference type="ARBA" id="ARBA00002286"/>
    </source>
</evidence>
<dbReference type="Pfam" id="PF00665">
    <property type="entry name" value="rve"/>
    <property type="match status" value="1"/>
</dbReference>
<evidence type="ECO:0000313" key="4">
    <source>
        <dbReference type="Proteomes" id="UP000414364"/>
    </source>
</evidence>
<dbReference type="InterPro" id="IPR025948">
    <property type="entry name" value="HTH-like_dom"/>
</dbReference>
<reference evidence="3 4" key="1">
    <citation type="journal article" date="2019" name="Syst. Appl. Microbiol.">
        <title>Polyphasic characterization of two novel Lactobacillus spp. isolated from blown salami packages: Description of Lactobacillus halodurans sp. nov. and Lactobacillus salsicarnum sp. nov.</title>
        <authorList>
            <person name="Schuster J.A."/>
            <person name="Klingl A."/>
            <person name="Vogel R.F."/>
            <person name="Ehrmann M.A."/>
        </authorList>
    </citation>
    <scope>NUCLEOTIDE SEQUENCE [LARGE SCALE GENOMIC DNA]</scope>
    <source>
        <strain evidence="3 4">TMW 1.2172</strain>
    </source>
</reference>
<dbReference type="AlphaFoldDB" id="A0A5P0ZS72"/>